<dbReference type="InterPro" id="IPR012340">
    <property type="entry name" value="NA-bd_OB-fold"/>
</dbReference>
<sequence>MTSQEPSYTFIKDIRPSQKNLNVIFIILDIGRPTTTKDGHEVRSCKVADKTGSINISIWDAVGDLIQSGDIIRLTRGYASMWKGGLTLYTGRGGELQRMGEFCMVFSEFPNMSDPNPEFVAMSQAQIKATMTGESSTNLPIQDGTSSNTQPPTIIPGRTGLLGAGPPGMEMRIGNNGNQPPYKGNNGSYDQSPPVMGGGRNRGRGRGGNGNNGRDLRGRRGR</sequence>
<evidence type="ECO:0000256" key="2">
    <source>
        <dbReference type="SAM" id="MobiDB-lite"/>
    </source>
</evidence>
<evidence type="ECO:0000313" key="3">
    <source>
        <dbReference type="Proteomes" id="UP000694865"/>
    </source>
</evidence>
<evidence type="ECO:0000313" key="4">
    <source>
        <dbReference type="RefSeq" id="XP_002741698.1"/>
    </source>
</evidence>
<feature type="compositionally biased region" description="Polar residues" evidence="2">
    <location>
        <begin position="175"/>
        <end position="191"/>
    </location>
</feature>
<dbReference type="Proteomes" id="UP000694865">
    <property type="component" value="Unplaced"/>
</dbReference>
<dbReference type="SUPFAM" id="SSF50249">
    <property type="entry name" value="Nucleic acid-binding proteins"/>
    <property type="match status" value="1"/>
</dbReference>
<feature type="region of interest" description="Disordered" evidence="2">
    <location>
        <begin position="132"/>
        <end position="222"/>
    </location>
</feature>
<reference evidence="4" key="1">
    <citation type="submission" date="2025-08" db="UniProtKB">
        <authorList>
            <consortium name="RefSeq"/>
        </authorList>
    </citation>
    <scope>IDENTIFICATION</scope>
    <source>
        <tissue evidence="4">Testes</tissue>
    </source>
</reference>
<keyword evidence="1" id="KW-0238">DNA-binding</keyword>
<dbReference type="CDD" id="cd04491">
    <property type="entry name" value="SoSSB_OBF"/>
    <property type="match status" value="1"/>
</dbReference>
<proteinExistence type="predicted"/>
<dbReference type="GeneID" id="100374203"/>
<feature type="compositionally biased region" description="Gly residues" evidence="2">
    <location>
        <begin position="196"/>
        <end position="211"/>
    </location>
</feature>
<feature type="compositionally biased region" description="Polar residues" evidence="2">
    <location>
        <begin position="132"/>
        <end position="152"/>
    </location>
</feature>
<dbReference type="PANTHER" id="PTHR13356">
    <property type="entry name" value="OB FOLD NUCLEIC ACID BINDING PROTEIN-RELATED"/>
    <property type="match status" value="1"/>
</dbReference>
<accession>A0ABM0H0V0</accession>
<name>A0ABM0H0V0_SACKO</name>
<evidence type="ECO:0000256" key="1">
    <source>
        <dbReference type="ARBA" id="ARBA00023125"/>
    </source>
</evidence>
<organism evidence="3 4">
    <name type="scientific">Saccoglossus kowalevskii</name>
    <name type="common">Acorn worm</name>
    <dbReference type="NCBI Taxonomy" id="10224"/>
    <lineage>
        <taxon>Eukaryota</taxon>
        <taxon>Metazoa</taxon>
        <taxon>Hemichordata</taxon>
        <taxon>Enteropneusta</taxon>
        <taxon>Harrimaniidae</taxon>
        <taxon>Saccoglossus</taxon>
    </lineage>
</organism>
<dbReference type="InterPro" id="IPR051231">
    <property type="entry name" value="SOSS-B"/>
</dbReference>
<dbReference type="PANTHER" id="PTHR13356:SF0">
    <property type="entry name" value="SOSS COMPLEX SUBUNIT B HOMOLOG"/>
    <property type="match status" value="1"/>
</dbReference>
<dbReference type="RefSeq" id="XP_002741698.1">
    <property type="nucleotide sequence ID" value="XM_002741652.2"/>
</dbReference>
<dbReference type="Gene3D" id="2.40.50.140">
    <property type="entry name" value="Nucleic acid-binding proteins"/>
    <property type="match status" value="1"/>
</dbReference>
<keyword evidence="3" id="KW-1185">Reference proteome</keyword>
<gene>
    <name evidence="4" type="primary">LOC100374203</name>
</gene>
<protein>
    <submittedName>
        <fullName evidence="4">SOSS complex subunit B2-like</fullName>
    </submittedName>
</protein>